<accession>A0A7H1MLW1</accession>
<dbReference type="PANTHER" id="PTHR42756">
    <property type="entry name" value="TRANSCRIPTIONAL REGULATOR, MARR"/>
    <property type="match status" value="1"/>
</dbReference>
<dbReference type="PANTHER" id="PTHR42756:SF1">
    <property type="entry name" value="TRANSCRIPTIONAL REPRESSOR OF EMRAB OPERON"/>
    <property type="match status" value="1"/>
</dbReference>
<dbReference type="SMART" id="SM00347">
    <property type="entry name" value="HTH_MARR"/>
    <property type="match status" value="1"/>
</dbReference>
<evidence type="ECO:0000256" key="1">
    <source>
        <dbReference type="ARBA" id="ARBA00023015"/>
    </source>
</evidence>
<reference evidence="4 5" key="1">
    <citation type="submission" date="2019-08" db="EMBL/GenBank/DDBJ databases">
        <authorList>
            <person name="Chang H.C."/>
            <person name="Mun S.Y."/>
        </authorList>
    </citation>
    <scope>NUCLEOTIDE SEQUENCE [LARGE SCALE GENOMIC DNA]</scope>
    <source>
        <strain evidence="4 5">SK</strain>
    </source>
</reference>
<proteinExistence type="predicted"/>
<keyword evidence="3" id="KW-0804">Transcription</keyword>
<evidence type="ECO:0000313" key="4">
    <source>
        <dbReference type="EMBL" id="QNT64447.1"/>
    </source>
</evidence>
<dbReference type="AlphaFoldDB" id="A0A7H1MLW1"/>
<dbReference type="GO" id="GO:0003700">
    <property type="term" value="F:DNA-binding transcription factor activity"/>
    <property type="evidence" value="ECO:0007669"/>
    <property type="project" value="InterPro"/>
</dbReference>
<dbReference type="GO" id="GO:0003677">
    <property type="term" value="F:DNA binding"/>
    <property type="evidence" value="ECO:0007669"/>
    <property type="project" value="UniProtKB-KW"/>
</dbReference>
<dbReference type="Gene3D" id="1.10.10.10">
    <property type="entry name" value="Winged helix-like DNA-binding domain superfamily/Winged helix DNA-binding domain"/>
    <property type="match status" value="1"/>
</dbReference>
<protein>
    <submittedName>
        <fullName evidence="4">Winged helix-turn-helix transcriptional regulator</fullName>
    </submittedName>
</protein>
<dbReference type="InterPro" id="IPR036390">
    <property type="entry name" value="WH_DNA-bd_sf"/>
</dbReference>
<evidence type="ECO:0000256" key="2">
    <source>
        <dbReference type="ARBA" id="ARBA00023125"/>
    </source>
</evidence>
<keyword evidence="2" id="KW-0238">DNA-binding</keyword>
<keyword evidence="5" id="KW-1185">Reference proteome</keyword>
<dbReference type="InterPro" id="IPR000835">
    <property type="entry name" value="HTH_MarR-typ"/>
</dbReference>
<sequence>MLEDDIFTSLIALVTFFNKPSRDKKMVENAHINLDPTAFPIFVGIARMQPTSVGNLADTVGKNHSSVSRQIDKLEKQGLVQTYYSVDDARIRLTELTKHGKRFNNLINETRRQVMREALNDWSDKEKLELKVNLNHLAETMSNIPE</sequence>
<dbReference type="EMBL" id="CP043431">
    <property type="protein sequence ID" value="QNT64447.1"/>
    <property type="molecule type" value="Genomic_DNA"/>
</dbReference>
<keyword evidence="1" id="KW-0805">Transcription regulation</keyword>
<dbReference type="InterPro" id="IPR036388">
    <property type="entry name" value="WH-like_DNA-bd_sf"/>
</dbReference>
<name>A0A7H1MLW1_9LACO</name>
<dbReference type="Proteomes" id="UP000516446">
    <property type="component" value="Chromosome"/>
</dbReference>
<dbReference type="PROSITE" id="PS50995">
    <property type="entry name" value="HTH_MARR_2"/>
    <property type="match status" value="1"/>
</dbReference>
<organism evidence="4 5">
    <name type="scientific">Weissella koreensis</name>
    <dbReference type="NCBI Taxonomy" id="165096"/>
    <lineage>
        <taxon>Bacteria</taxon>
        <taxon>Bacillati</taxon>
        <taxon>Bacillota</taxon>
        <taxon>Bacilli</taxon>
        <taxon>Lactobacillales</taxon>
        <taxon>Lactobacillaceae</taxon>
        <taxon>Weissella</taxon>
    </lineage>
</organism>
<dbReference type="SUPFAM" id="SSF46785">
    <property type="entry name" value="Winged helix' DNA-binding domain"/>
    <property type="match status" value="1"/>
</dbReference>
<gene>
    <name evidence="4" type="ORF">FY536_03740</name>
</gene>
<dbReference type="RefSeq" id="WP_006846180.1">
    <property type="nucleotide sequence ID" value="NZ_CP026847.1"/>
</dbReference>
<dbReference type="CDD" id="cd00090">
    <property type="entry name" value="HTH_ARSR"/>
    <property type="match status" value="1"/>
</dbReference>
<evidence type="ECO:0000256" key="3">
    <source>
        <dbReference type="ARBA" id="ARBA00023163"/>
    </source>
</evidence>
<dbReference type="InterPro" id="IPR011991">
    <property type="entry name" value="ArsR-like_HTH"/>
</dbReference>
<evidence type="ECO:0000313" key="5">
    <source>
        <dbReference type="Proteomes" id="UP000516446"/>
    </source>
</evidence>
<dbReference type="Pfam" id="PF12802">
    <property type="entry name" value="MarR_2"/>
    <property type="match status" value="1"/>
</dbReference>